<dbReference type="Proteomes" id="UP000000707">
    <property type="component" value="Unassembled WGS sequence"/>
</dbReference>
<dbReference type="HOGENOM" id="CLU_072377_2_0_1"/>
<dbReference type="PANTHER" id="PTHR12175">
    <property type="entry name" value="AD039 HT014 THIOREDOXIN FAMILY TRP26"/>
    <property type="match status" value="1"/>
</dbReference>
<gene>
    <name evidence="4" type="ORF">CANTEDRAFT_111029</name>
</gene>
<feature type="compositionally biased region" description="Basic and acidic residues" evidence="2">
    <location>
        <begin position="1"/>
        <end position="29"/>
    </location>
</feature>
<evidence type="ECO:0000256" key="2">
    <source>
        <dbReference type="SAM" id="MobiDB-lite"/>
    </source>
</evidence>
<dbReference type="GO" id="GO:0005634">
    <property type="term" value="C:nucleus"/>
    <property type="evidence" value="ECO:0007669"/>
    <property type="project" value="TreeGrafter"/>
</dbReference>
<dbReference type="KEGG" id="cten:18246246"/>
<comment type="similarity">
    <text evidence="1">Belongs to the PITHD1 family.</text>
</comment>
<dbReference type="eggNOG" id="KOG1730">
    <property type="taxonomic scope" value="Eukaryota"/>
</dbReference>
<dbReference type="PROSITE" id="PS51532">
    <property type="entry name" value="PITH"/>
    <property type="match status" value="1"/>
</dbReference>
<evidence type="ECO:0000256" key="1">
    <source>
        <dbReference type="ARBA" id="ARBA00025788"/>
    </source>
</evidence>
<evidence type="ECO:0000259" key="3">
    <source>
        <dbReference type="PROSITE" id="PS51532"/>
    </source>
</evidence>
<dbReference type="Pfam" id="PF06201">
    <property type="entry name" value="PITH"/>
    <property type="match status" value="1"/>
</dbReference>
<reference evidence="4 5" key="1">
    <citation type="journal article" date="2011" name="Proc. Natl. Acad. Sci. U.S.A.">
        <title>Comparative genomics of xylose-fermenting fungi for enhanced biofuel production.</title>
        <authorList>
            <person name="Wohlbach D.J."/>
            <person name="Kuo A."/>
            <person name="Sato T.K."/>
            <person name="Potts K.M."/>
            <person name="Salamov A.A."/>
            <person name="LaButti K.M."/>
            <person name="Sun H."/>
            <person name="Clum A."/>
            <person name="Pangilinan J.L."/>
            <person name="Lindquist E.A."/>
            <person name="Lucas S."/>
            <person name="Lapidus A."/>
            <person name="Jin M."/>
            <person name="Gunawan C."/>
            <person name="Balan V."/>
            <person name="Dale B.E."/>
            <person name="Jeffries T.W."/>
            <person name="Zinkel R."/>
            <person name="Barry K.W."/>
            <person name="Grigoriev I.V."/>
            <person name="Gasch A.P."/>
        </authorList>
    </citation>
    <scope>NUCLEOTIDE SEQUENCE [LARGE SCALE GENOMIC DNA]</scope>
    <source>
        <strain evidence="5">ATCC 10573 / BCRC 21748 / CBS 615 / JCM 9827 / NBRC 10315 / NRRL Y-1498 / VKM Y-70</strain>
    </source>
</reference>
<proteinExistence type="inferred from homology"/>
<dbReference type="SUPFAM" id="SSF49785">
    <property type="entry name" value="Galactose-binding domain-like"/>
    <property type="match status" value="1"/>
</dbReference>
<evidence type="ECO:0000313" key="5">
    <source>
        <dbReference type="Proteomes" id="UP000000707"/>
    </source>
</evidence>
<feature type="region of interest" description="Disordered" evidence="2">
    <location>
        <begin position="1"/>
        <end position="32"/>
    </location>
</feature>
<feature type="domain" description="PITH" evidence="3">
    <location>
        <begin position="30"/>
        <end position="225"/>
    </location>
</feature>
<dbReference type="InterPro" id="IPR008979">
    <property type="entry name" value="Galactose-bd-like_sf"/>
</dbReference>
<dbReference type="RefSeq" id="XP_006689299.1">
    <property type="nucleotide sequence ID" value="XM_006689236.1"/>
</dbReference>
<dbReference type="PANTHER" id="PTHR12175:SF1">
    <property type="entry name" value="PITH DOMAIN-CONTAINING PROTEIN 1"/>
    <property type="match status" value="1"/>
</dbReference>
<dbReference type="OrthoDB" id="2635at2759"/>
<organism evidence="5">
    <name type="scientific">Candida tenuis (strain ATCC 10573 / BCRC 21748 / CBS 615 / JCM 9827 / NBRC 10315 / NRRL Y-1498 / VKM Y-70)</name>
    <name type="common">Yeast</name>
    <name type="synonym">Yamadazyma tenuis</name>
    <dbReference type="NCBI Taxonomy" id="590646"/>
    <lineage>
        <taxon>Eukaryota</taxon>
        <taxon>Fungi</taxon>
        <taxon>Dikarya</taxon>
        <taxon>Ascomycota</taxon>
        <taxon>Saccharomycotina</taxon>
        <taxon>Pichiomycetes</taxon>
        <taxon>Debaryomycetaceae</taxon>
        <taxon>Yamadazyma</taxon>
    </lineage>
</organism>
<dbReference type="InterPro" id="IPR010400">
    <property type="entry name" value="PITH_dom"/>
</dbReference>
<dbReference type="EMBL" id="GL996528">
    <property type="protein sequence ID" value="EGV60085.1"/>
    <property type="molecule type" value="Genomic_DNA"/>
</dbReference>
<dbReference type="GO" id="GO:0005737">
    <property type="term" value="C:cytoplasm"/>
    <property type="evidence" value="ECO:0007669"/>
    <property type="project" value="UniProtKB-ARBA"/>
</dbReference>
<dbReference type="AlphaFoldDB" id="G3BBU9"/>
<dbReference type="GeneID" id="18246246"/>
<dbReference type="InterPro" id="IPR045099">
    <property type="entry name" value="PITH1-like"/>
</dbReference>
<protein>
    <submittedName>
        <fullName evidence="4">DUF1000-domain-containing protein</fullName>
    </submittedName>
</protein>
<name>G3BBU9_CANTC</name>
<dbReference type="Gene3D" id="2.60.120.470">
    <property type="entry name" value="PITH domain"/>
    <property type="match status" value="1"/>
</dbReference>
<sequence length="243" mass="27353">MSCEDQHLNSHHHGDDDGHHGDHGHDHSHVAPVPTNAAQSLLSKIDTPHVTALNLANPPEDLQKLFKKPQNKYELKPVVASDCDSQLIINIPFLNGSVKLFSLIIRTNGDKYCPKTIKLWKNDKNIDFDNASTKKPTFQIEHPHVGVMYNEDDGTMPESLDSDIEFVEHFLPRHIFTGVQSLTVFVEDIHNNDDEDETRLHYVELRGEFTELSRDPVITLYESAANPADHKNLTVSGSQANIL</sequence>
<dbReference type="InterPro" id="IPR037047">
    <property type="entry name" value="PITH_dom_sf"/>
</dbReference>
<evidence type="ECO:0000313" key="4">
    <source>
        <dbReference type="EMBL" id="EGV60085.1"/>
    </source>
</evidence>
<accession>G3BBU9</accession>
<keyword evidence="5" id="KW-1185">Reference proteome</keyword>